<dbReference type="SUPFAM" id="SSF51182">
    <property type="entry name" value="RmlC-like cupins"/>
    <property type="match status" value="1"/>
</dbReference>
<dbReference type="Gene3D" id="2.60.120.10">
    <property type="entry name" value="Jelly Rolls"/>
    <property type="match status" value="1"/>
</dbReference>
<dbReference type="AlphaFoldDB" id="A0A1N7HGU7"/>
<dbReference type="GeneID" id="97493162"/>
<organism evidence="2 3">
    <name type="scientific">Microbispora rosea</name>
    <dbReference type="NCBI Taxonomy" id="58117"/>
    <lineage>
        <taxon>Bacteria</taxon>
        <taxon>Bacillati</taxon>
        <taxon>Actinomycetota</taxon>
        <taxon>Actinomycetes</taxon>
        <taxon>Streptosporangiales</taxon>
        <taxon>Streptosporangiaceae</taxon>
        <taxon>Microbispora</taxon>
    </lineage>
</organism>
<dbReference type="RefSeq" id="WP_051762012.1">
    <property type="nucleotide sequence ID" value="NZ_CP192071.1"/>
</dbReference>
<dbReference type="EMBL" id="FTNI01000049">
    <property type="protein sequence ID" value="SIS23993.1"/>
    <property type="molecule type" value="Genomic_DNA"/>
</dbReference>
<feature type="domain" description="Cupin type-2" evidence="1">
    <location>
        <begin position="176"/>
        <end position="235"/>
    </location>
</feature>
<dbReference type="OrthoDB" id="5641106at2"/>
<dbReference type="InterPro" id="IPR014710">
    <property type="entry name" value="RmlC-like_jellyroll"/>
</dbReference>
<protein>
    <submittedName>
        <fullName evidence="2">Cupin domain-containing protein</fullName>
    </submittedName>
</protein>
<dbReference type="InterPro" id="IPR013096">
    <property type="entry name" value="Cupin_2"/>
</dbReference>
<dbReference type="STRING" id="58117.SAMN05421833_14918"/>
<sequence length="268" mass="28720">MNLTMQDTRQEIRRETGAVLRGAELEYRRHGDCWVSPVAGPHIGARHSTVDAVRIPAGRQWSPPGAAAAEQVAVVLAGAGVGTVGYEISRMRAASALYSPMGSPYSLSAGDREMTVYIWSAVPSQGGTAPAVRPGAGQALFRSLWNGETWLTPPAANVLFRPEAGHAGLCLRCGIMLPGETLGVRRREESETVHFVFEGEGQFFLHDRWVDLGPGDGVFAPPGVRHGARNPHTGRLASRFVVFGGSVAESLSYPADGLPDSQRGRPWQ</sequence>
<evidence type="ECO:0000259" key="1">
    <source>
        <dbReference type="Pfam" id="PF07883"/>
    </source>
</evidence>
<gene>
    <name evidence="2" type="ORF">SAMN05421833_14918</name>
</gene>
<accession>A0A1N7HGU7</accession>
<evidence type="ECO:0000313" key="2">
    <source>
        <dbReference type="EMBL" id="SIS23993.1"/>
    </source>
</evidence>
<reference evidence="3" key="1">
    <citation type="submission" date="2017-01" db="EMBL/GenBank/DDBJ databases">
        <authorList>
            <person name="Varghese N."/>
            <person name="Submissions S."/>
        </authorList>
    </citation>
    <scope>NUCLEOTIDE SEQUENCE [LARGE SCALE GENOMIC DNA]</scope>
    <source>
        <strain evidence="3">ATCC 12950</strain>
    </source>
</reference>
<dbReference type="InterPro" id="IPR011051">
    <property type="entry name" value="RmlC_Cupin_sf"/>
</dbReference>
<dbReference type="Proteomes" id="UP000186096">
    <property type="component" value="Unassembled WGS sequence"/>
</dbReference>
<name>A0A1N7HGU7_9ACTN</name>
<proteinExistence type="predicted"/>
<evidence type="ECO:0000313" key="3">
    <source>
        <dbReference type="Proteomes" id="UP000186096"/>
    </source>
</evidence>
<dbReference type="Pfam" id="PF07883">
    <property type="entry name" value="Cupin_2"/>
    <property type="match status" value="1"/>
</dbReference>
<keyword evidence="3" id="KW-1185">Reference proteome</keyword>